<dbReference type="PANTHER" id="PTHR43537">
    <property type="entry name" value="TRANSCRIPTIONAL REGULATOR, GNTR FAMILY"/>
    <property type="match status" value="1"/>
</dbReference>
<dbReference type="InterPro" id="IPR000524">
    <property type="entry name" value="Tscrpt_reg_HTH_GntR"/>
</dbReference>
<dbReference type="SMART" id="SM00895">
    <property type="entry name" value="FCD"/>
    <property type="match status" value="1"/>
</dbReference>
<name>A0A212K3N7_9DELT</name>
<dbReference type="Gene3D" id="1.10.10.10">
    <property type="entry name" value="Winged helix-like DNA-binding domain superfamily/Winged helix DNA-binding domain"/>
    <property type="match status" value="1"/>
</dbReference>
<dbReference type="InterPro" id="IPR036390">
    <property type="entry name" value="WH_DNA-bd_sf"/>
</dbReference>
<dbReference type="EMBL" id="FLUQ01000002">
    <property type="protein sequence ID" value="SBW06208.1"/>
    <property type="molecule type" value="Genomic_DNA"/>
</dbReference>
<organism evidence="5">
    <name type="scientific">uncultured delta proteobacterium</name>
    <dbReference type="NCBI Taxonomy" id="34034"/>
    <lineage>
        <taxon>Bacteria</taxon>
        <taxon>Deltaproteobacteria</taxon>
        <taxon>environmental samples</taxon>
    </lineage>
</organism>
<dbReference type="SUPFAM" id="SSF48008">
    <property type="entry name" value="GntR ligand-binding domain-like"/>
    <property type="match status" value="1"/>
</dbReference>
<dbReference type="Pfam" id="PF00392">
    <property type="entry name" value="GntR"/>
    <property type="match status" value="1"/>
</dbReference>
<protein>
    <recommendedName>
        <fullName evidence="4">HTH gntR-type domain-containing protein</fullName>
    </recommendedName>
</protein>
<feature type="domain" description="HTH gntR-type" evidence="4">
    <location>
        <begin position="5"/>
        <end position="74"/>
    </location>
</feature>
<dbReference type="Gene3D" id="1.20.120.530">
    <property type="entry name" value="GntR ligand-binding domain-like"/>
    <property type="match status" value="1"/>
</dbReference>
<dbReference type="Pfam" id="PF07729">
    <property type="entry name" value="FCD"/>
    <property type="match status" value="1"/>
</dbReference>
<keyword evidence="1" id="KW-0805">Transcription regulation</keyword>
<dbReference type="SMART" id="SM00345">
    <property type="entry name" value="HTH_GNTR"/>
    <property type="match status" value="1"/>
</dbReference>
<dbReference type="InterPro" id="IPR036388">
    <property type="entry name" value="WH-like_DNA-bd_sf"/>
</dbReference>
<proteinExistence type="predicted"/>
<dbReference type="SUPFAM" id="SSF46785">
    <property type="entry name" value="Winged helix' DNA-binding domain"/>
    <property type="match status" value="1"/>
</dbReference>
<keyword evidence="3" id="KW-0804">Transcription</keyword>
<accession>A0A212K3N7</accession>
<reference evidence="5" key="1">
    <citation type="submission" date="2016-04" db="EMBL/GenBank/DDBJ databases">
        <authorList>
            <person name="Evans L.H."/>
            <person name="Alamgir A."/>
            <person name="Owens N."/>
            <person name="Weber N.D."/>
            <person name="Virtaneva K."/>
            <person name="Barbian K."/>
            <person name="Babar A."/>
            <person name="Rosenke K."/>
        </authorList>
    </citation>
    <scope>NUCLEOTIDE SEQUENCE</scope>
    <source>
        <strain evidence="5">86</strain>
    </source>
</reference>
<dbReference type="AlphaFoldDB" id="A0A212K3N7"/>
<gene>
    <name evidence="5" type="ORF">KL86DPRO_20622</name>
</gene>
<sequence length="227" mass="25873">MSEFVTVSTNVARRISDRILLEKLYAANEKLPNEHELAQELGVSRTSIREAVKTLVARGLLRVERGRGTFVAPHPHSQDDPFGVAHLEDQKKLAAQWFEMRLIMEPSIVRLTCERATDEEIRTILETEKESAAIIEQNKDFSHADQKFHAAIAKAAHNDIIERMIPAITNAIQDILRTSVYSGSQERSRENALINHRMIARFIEQRDAEGGAMAMYYHIRKGMLDLR</sequence>
<dbReference type="PRINTS" id="PR00035">
    <property type="entry name" value="HTHGNTR"/>
</dbReference>
<dbReference type="InterPro" id="IPR008920">
    <property type="entry name" value="TF_FadR/GntR_C"/>
</dbReference>
<dbReference type="GO" id="GO:0003700">
    <property type="term" value="F:DNA-binding transcription factor activity"/>
    <property type="evidence" value="ECO:0007669"/>
    <property type="project" value="InterPro"/>
</dbReference>
<evidence type="ECO:0000256" key="2">
    <source>
        <dbReference type="ARBA" id="ARBA00023125"/>
    </source>
</evidence>
<dbReference type="GO" id="GO:0003677">
    <property type="term" value="F:DNA binding"/>
    <property type="evidence" value="ECO:0007669"/>
    <property type="project" value="UniProtKB-KW"/>
</dbReference>
<evidence type="ECO:0000256" key="3">
    <source>
        <dbReference type="ARBA" id="ARBA00023163"/>
    </source>
</evidence>
<dbReference type="PANTHER" id="PTHR43537:SF5">
    <property type="entry name" value="UXU OPERON TRANSCRIPTIONAL REGULATOR"/>
    <property type="match status" value="1"/>
</dbReference>
<evidence type="ECO:0000256" key="1">
    <source>
        <dbReference type="ARBA" id="ARBA00023015"/>
    </source>
</evidence>
<dbReference type="CDD" id="cd07377">
    <property type="entry name" value="WHTH_GntR"/>
    <property type="match status" value="1"/>
</dbReference>
<dbReference type="InterPro" id="IPR011711">
    <property type="entry name" value="GntR_C"/>
</dbReference>
<evidence type="ECO:0000313" key="5">
    <source>
        <dbReference type="EMBL" id="SBW06208.1"/>
    </source>
</evidence>
<dbReference type="PROSITE" id="PS50949">
    <property type="entry name" value="HTH_GNTR"/>
    <property type="match status" value="1"/>
</dbReference>
<keyword evidence="2" id="KW-0238">DNA-binding</keyword>
<evidence type="ECO:0000259" key="4">
    <source>
        <dbReference type="PROSITE" id="PS50949"/>
    </source>
</evidence>